<feature type="compositionally biased region" description="Polar residues" evidence="1">
    <location>
        <begin position="1"/>
        <end position="11"/>
    </location>
</feature>
<gene>
    <name evidence="2" type="ORF">HZH68_002596</name>
</gene>
<accession>A0A834NML7</accession>
<protein>
    <submittedName>
        <fullName evidence="2">Uncharacterized protein</fullName>
    </submittedName>
</protein>
<proteinExistence type="predicted"/>
<evidence type="ECO:0000313" key="2">
    <source>
        <dbReference type="EMBL" id="KAF7414107.1"/>
    </source>
</evidence>
<comment type="caution">
    <text evidence="2">The sequence shown here is derived from an EMBL/GenBank/DDBJ whole genome shotgun (WGS) entry which is preliminary data.</text>
</comment>
<dbReference type="EMBL" id="JACSDZ010000002">
    <property type="protein sequence ID" value="KAF7414107.1"/>
    <property type="molecule type" value="Genomic_DNA"/>
</dbReference>
<sequence length="82" mass="9015">MSNRGYSSTKVRPSLTGDVENDCNGEFSGSKRKKEKEQLCSSAPENHVNCLFWINDAFTNSAKALQSSFDNATIPVISRDAL</sequence>
<name>A0A834NML7_VESGE</name>
<evidence type="ECO:0000313" key="3">
    <source>
        <dbReference type="Proteomes" id="UP000617340"/>
    </source>
</evidence>
<organism evidence="2 3">
    <name type="scientific">Vespula germanica</name>
    <name type="common">German yellow jacket</name>
    <name type="synonym">Paravespula germanica</name>
    <dbReference type="NCBI Taxonomy" id="30212"/>
    <lineage>
        <taxon>Eukaryota</taxon>
        <taxon>Metazoa</taxon>
        <taxon>Ecdysozoa</taxon>
        <taxon>Arthropoda</taxon>
        <taxon>Hexapoda</taxon>
        <taxon>Insecta</taxon>
        <taxon>Pterygota</taxon>
        <taxon>Neoptera</taxon>
        <taxon>Endopterygota</taxon>
        <taxon>Hymenoptera</taxon>
        <taxon>Apocrita</taxon>
        <taxon>Aculeata</taxon>
        <taxon>Vespoidea</taxon>
        <taxon>Vespidae</taxon>
        <taxon>Vespinae</taxon>
        <taxon>Vespula</taxon>
    </lineage>
</organism>
<keyword evidence="3" id="KW-1185">Reference proteome</keyword>
<feature type="region of interest" description="Disordered" evidence="1">
    <location>
        <begin position="1"/>
        <end position="33"/>
    </location>
</feature>
<reference evidence="2" key="1">
    <citation type="journal article" date="2020" name="G3 (Bethesda)">
        <title>High-Quality Assemblies for Three Invasive Social Wasps from the &lt;i&gt;Vespula&lt;/i&gt; Genus.</title>
        <authorList>
            <person name="Harrop T.W.R."/>
            <person name="Guhlin J."/>
            <person name="McLaughlin G.M."/>
            <person name="Permina E."/>
            <person name="Stockwell P."/>
            <person name="Gilligan J."/>
            <person name="Le Lec M.F."/>
            <person name="Gruber M.A.M."/>
            <person name="Quinn O."/>
            <person name="Lovegrove M."/>
            <person name="Duncan E.J."/>
            <person name="Remnant E.J."/>
            <person name="Van Eeckhoven J."/>
            <person name="Graham B."/>
            <person name="Knapp R.A."/>
            <person name="Langford K.W."/>
            <person name="Kronenberg Z."/>
            <person name="Press M.O."/>
            <person name="Eacker S.M."/>
            <person name="Wilson-Rankin E.E."/>
            <person name="Purcell J."/>
            <person name="Lester P.J."/>
            <person name="Dearden P.K."/>
        </authorList>
    </citation>
    <scope>NUCLEOTIDE SEQUENCE</scope>
    <source>
        <strain evidence="2">Linc-1</strain>
    </source>
</reference>
<dbReference type="Proteomes" id="UP000617340">
    <property type="component" value="Unassembled WGS sequence"/>
</dbReference>
<dbReference type="AlphaFoldDB" id="A0A834NML7"/>
<evidence type="ECO:0000256" key="1">
    <source>
        <dbReference type="SAM" id="MobiDB-lite"/>
    </source>
</evidence>